<feature type="domain" description="Response regulatory" evidence="2">
    <location>
        <begin position="2"/>
        <end position="118"/>
    </location>
</feature>
<organism evidence="3 4">
    <name type="scientific">Vulcanibacillus modesticaldus</name>
    <dbReference type="NCBI Taxonomy" id="337097"/>
    <lineage>
        <taxon>Bacteria</taxon>
        <taxon>Bacillati</taxon>
        <taxon>Bacillota</taxon>
        <taxon>Bacilli</taxon>
        <taxon>Bacillales</taxon>
        <taxon>Bacillaceae</taxon>
        <taxon>Vulcanibacillus</taxon>
    </lineage>
</organism>
<dbReference type="GO" id="GO:0000160">
    <property type="term" value="P:phosphorelay signal transduction system"/>
    <property type="evidence" value="ECO:0007669"/>
    <property type="project" value="InterPro"/>
</dbReference>
<dbReference type="InterPro" id="IPR013972">
    <property type="entry name" value="YcbB"/>
</dbReference>
<keyword evidence="4" id="KW-1185">Reference proteome</keyword>
<gene>
    <name evidence="3" type="ORF">BHF71_02405</name>
</gene>
<feature type="modified residue" description="4-aspartylphosphate" evidence="1">
    <location>
        <position position="53"/>
    </location>
</feature>
<dbReference type="InterPro" id="IPR011006">
    <property type="entry name" value="CheY-like_superfamily"/>
</dbReference>
<dbReference type="Gene3D" id="3.40.50.2300">
    <property type="match status" value="1"/>
</dbReference>
<dbReference type="Pfam" id="PF00072">
    <property type="entry name" value="Response_reg"/>
    <property type="match status" value="1"/>
</dbReference>
<dbReference type="STRING" id="337097.BHF71_02405"/>
<dbReference type="PROSITE" id="PS50110">
    <property type="entry name" value="RESPONSE_REGULATORY"/>
    <property type="match status" value="1"/>
</dbReference>
<dbReference type="EMBL" id="MIJF01000035">
    <property type="protein sequence ID" value="OEF99055.1"/>
    <property type="molecule type" value="Genomic_DNA"/>
</dbReference>
<evidence type="ECO:0000313" key="4">
    <source>
        <dbReference type="Proteomes" id="UP000243739"/>
    </source>
</evidence>
<sequence>MRFYIIDDDRASLKILSRLITDQFLGEVVGESTDASDLEMDIICNETDIVIIDLLMPNQDGIETVQNLKKRNYHGKFIMISQVENKEMIAKAYEEGIEFFIHKPINSIEVTAVIQKVIKQIKMEQSLYKIRESLEFIQKPVNEKKRASLRNIHTILQNILGDLGILGESGSKDLIRIMEYLYKSNKHQNLYAENTSLKDLYIAVLKDIGFGFGEKETKAFEQRIRRTVNQAMNNLASLGLTDYAHPKFEHYATKFFDFNEIRLKMRELTENNGNKVARVNIKKFVHALYTEMIGKLEQEI</sequence>
<evidence type="ECO:0000259" key="2">
    <source>
        <dbReference type="PROSITE" id="PS50110"/>
    </source>
</evidence>
<proteinExistence type="predicted"/>
<dbReference type="Proteomes" id="UP000243739">
    <property type="component" value="Unassembled WGS sequence"/>
</dbReference>
<dbReference type="OrthoDB" id="1684633at2"/>
<evidence type="ECO:0000256" key="1">
    <source>
        <dbReference type="PROSITE-ProRule" id="PRU00169"/>
    </source>
</evidence>
<dbReference type="PANTHER" id="PTHR43228">
    <property type="entry name" value="TWO-COMPONENT RESPONSE REGULATOR"/>
    <property type="match status" value="1"/>
</dbReference>
<dbReference type="Pfam" id="PF08664">
    <property type="entry name" value="YcbB"/>
    <property type="match status" value="1"/>
</dbReference>
<protein>
    <recommendedName>
        <fullName evidence="2">Response regulatory domain-containing protein</fullName>
    </recommendedName>
</protein>
<dbReference type="AlphaFoldDB" id="A0A1D2YTT4"/>
<dbReference type="RefSeq" id="WP_069657032.1">
    <property type="nucleotide sequence ID" value="NZ_MIJF01000035.1"/>
</dbReference>
<name>A0A1D2YTT4_9BACI</name>
<keyword evidence="1" id="KW-0597">Phosphoprotein</keyword>
<dbReference type="InterPro" id="IPR052048">
    <property type="entry name" value="ST_Response_Regulator"/>
</dbReference>
<reference evidence="3 4" key="1">
    <citation type="submission" date="2016-09" db="EMBL/GenBank/DDBJ databases">
        <title>Draft genome sequence for the type strain of Vulcanibacillus modesticaldus BR, a strictly anaerobic, moderately thermophilic, and nitrate-reducing bacterium from deep sea-hydrothermal vents of the Mid-Atlantic Ridge.</title>
        <authorList>
            <person name="Abin C.A."/>
            <person name="Hollibaugh J.T."/>
        </authorList>
    </citation>
    <scope>NUCLEOTIDE SEQUENCE [LARGE SCALE GENOMIC DNA]</scope>
    <source>
        <strain evidence="3 4">BR</strain>
    </source>
</reference>
<dbReference type="SMART" id="SM00448">
    <property type="entry name" value="REC"/>
    <property type="match status" value="1"/>
</dbReference>
<dbReference type="InterPro" id="IPR001789">
    <property type="entry name" value="Sig_transdc_resp-reg_receiver"/>
</dbReference>
<comment type="caution">
    <text evidence="3">The sequence shown here is derived from an EMBL/GenBank/DDBJ whole genome shotgun (WGS) entry which is preliminary data.</text>
</comment>
<evidence type="ECO:0000313" key="3">
    <source>
        <dbReference type="EMBL" id="OEF99055.1"/>
    </source>
</evidence>
<dbReference type="SUPFAM" id="SSF52172">
    <property type="entry name" value="CheY-like"/>
    <property type="match status" value="1"/>
</dbReference>
<dbReference type="PANTHER" id="PTHR43228:SF8">
    <property type="entry name" value="TRANSCRIPTIONAL REGULATORY PROTEIN GLNL"/>
    <property type="match status" value="1"/>
</dbReference>
<accession>A0A1D2YTT4</accession>